<name>A0A559T9L2_SERFO</name>
<evidence type="ECO:0000256" key="1">
    <source>
        <dbReference type="SAM" id="Phobius"/>
    </source>
</evidence>
<keyword evidence="1" id="KW-1133">Transmembrane helix</keyword>
<protein>
    <submittedName>
        <fullName evidence="2">Uncharacterized protein</fullName>
    </submittedName>
</protein>
<organism evidence="2">
    <name type="scientific">Serratia fonticola</name>
    <dbReference type="NCBI Taxonomy" id="47917"/>
    <lineage>
        <taxon>Bacteria</taxon>
        <taxon>Pseudomonadati</taxon>
        <taxon>Pseudomonadota</taxon>
        <taxon>Gammaproteobacteria</taxon>
        <taxon>Enterobacterales</taxon>
        <taxon>Yersiniaceae</taxon>
        <taxon>Serratia</taxon>
    </lineage>
</organism>
<dbReference type="AlphaFoldDB" id="A0A559T9L2"/>
<comment type="caution">
    <text evidence="2">The sequence shown here is derived from an EMBL/GenBank/DDBJ whole genome shotgun (WGS) entry which is preliminary data.</text>
</comment>
<keyword evidence="1" id="KW-0472">Membrane</keyword>
<proteinExistence type="predicted"/>
<accession>A0A559T9L2</accession>
<reference evidence="2" key="1">
    <citation type="submission" date="2019-06" db="EMBL/GenBank/DDBJ databases">
        <authorList>
            <person name="Deangelis K."/>
            <person name="Huntemann M."/>
            <person name="Clum A."/>
            <person name="Pillay M."/>
            <person name="Palaniappan K."/>
            <person name="Varghese N."/>
            <person name="Mikhailova N."/>
            <person name="Stamatis D."/>
            <person name="Reddy T."/>
            <person name="Daum C."/>
            <person name="Shapiro N."/>
            <person name="Ivanova N."/>
            <person name="Kyrpides N."/>
            <person name="Woyke T."/>
        </authorList>
    </citation>
    <scope>NUCLEOTIDE SEQUENCE [LARGE SCALE GENOMIC DNA]</scope>
    <source>
        <strain evidence="2">128R</strain>
    </source>
</reference>
<dbReference type="OrthoDB" id="6499183at2"/>
<sequence>MAEETKRTSSPWRWPLRIVVIGGILYFSRAFWPLFFQGEPYAEIEATIPPEMTLWVGASYRSFDCTEMTFSDFGQIAGRKGWGKEYTPDSQGRVKVKIYSHAMGPCNWHLRGFGISTAYHKIPANVLAVQSVSDEIKKAVVKRFSDFGNSKNETAQLSFNLASDYDPDNNDTNLFVLNSVLTPSIIKRTLTDGRFYYRFSYGPGKTTPEGLYQIKNLTPYGRKESLKIRYQVEVDNRVLFEEIYPDSRKNTSTVIQ</sequence>
<feature type="transmembrane region" description="Helical" evidence="1">
    <location>
        <begin position="12"/>
        <end position="32"/>
    </location>
</feature>
<evidence type="ECO:0000313" key="2">
    <source>
        <dbReference type="EMBL" id="TVZ71283.1"/>
    </source>
</evidence>
<gene>
    <name evidence="2" type="ORF">FHU10_3907</name>
</gene>
<keyword evidence="1" id="KW-0812">Transmembrane</keyword>
<dbReference type="EMBL" id="VISQ01000001">
    <property type="protein sequence ID" value="TVZ71283.1"/>
    <property type="molecule type" value="Genomic_DNA"/>
</dbReference>
<reference evidence="2" key="2">
    <citation type="submission" date="2019-08" db="EMBL/GenBank/DDBJ databases">
        <title>Investigation of anaerobic lignin degradation for improved lignocellulosic biofuels.</title>
        <authorList>
            <person name="Deangelis K.PhD."/>
        </authorList>
    </citation>
    <scope>NUCLEOTIDE SEQUENCE [LARGE SCALE GENOMIC DNA]</scope>
    <source>
        <strain evidence="2">128R</strain>
    </source>
</reference>